<keyword evidence="15" id="KW-0418">Kinase</keyword>
<feature type="region of interest" description="Disordered" evidence="13">
    <location>
        <begin position="344"/>
        <end position="376"/>
    </location>
</feature>
<feature type="compositionally biased region" description="Polar residues" evidence="13">
    <location>
        <begin position="63"/>
        <end position="72"/>
    </location>
</feature>
<feature type="region of interest" description="Disordered" evidence="13">
    <location>
        <begin position="602"/>
        <end position="721"/>
    </location>
</feature>
<feature type="region of interest" description="Disordered" evidence="13">
    <location>
        <begin position="2127"/>
        <end position="2151"/>
    </location>
</feature>
<dbReference type="OrthoDB" id="2421129at2759"/>
<dbReference type="PANTHER" id="PTHR19862:SF14">
    <property type="entry name" value="WD REPEAT-CONTAINING PROTEIN 48"/>
    <property type="match status" value="1"/>
</dbReference>
<dbReference type="Pfam" id="PF00153">
    <property type="entry name" value="Mito_carr"/>
    <property type="match status" value="3"/>
</dbReference>
<feature type="repeat" description="WD" evidence="10">
    <location>
        <begin position="1238"/>
        <end position="1280"/>
    </location>
</feature>
<keyword evidence="15" id="KW-0808">Transferase</keyword>
<feature type="compositionally biased region" description="Low complexity" evidence="13">
    <location>
        <begin position="351"/>
        <end position="364"/>
    </location>
</feature>
<dbReference type="PROSITE" id="PS00107">
    <property type="entry name" value="PROTEIN_KINASE_ATP"/>
    <property type="match status" value="1"/>
</dbReference>
<dbReference type="SMART" id="SM00220">
    <property type="entry name" value="S_TKc"/>
    <property type="match status" value="1"/>
</dbReference>
<evidence type="ECO:0000313" key="15">
    <source>
        <dbReference type="EMBL" id="PWY95849.1"/>
    </source>
</evidence>
<dbReference type="InterPro" id="IPR008271">
    <property type="entry name" value="Ser/Thr_kinase_AS"/>
</dbReference>
<evidence type="ECO:0000256" key="5">
    <source>
        <dbReference type="ARBA" id="ARBA00022741"/>
    </source>
</evidence>
<dbReference type="FunFam" id="2.130.10.10:FF:001614">
    <property type="entry name" value="WD repeat protein"/>
    <property type="match status" value="1"/>
</dbReference>
<feature type="compositionally biased region" description="Polar residues" evidence="13">
    <location>
        <begin position="185"/>
        <end position="202"/>
    </location>
</feature>
<feature type="region of interest" description="Disordered" evidence="13">
    <location>
        <begin position="1776"/>
        <end position="1840"/>
    </location>
</feature>
<dbReference type="InterPro" id="IPR000719">
    <property type="entry name" value="Prot_kinase_dom"/>
</dbReference>
<evidence type="ECO:0000256" key="4">
    <source>
        <dbReference type="ARBA" id="ARBA00022737"/>
    </source>
</evidence>
<dbReference type="InterPro" id="IPR017441">
    <property type="entry name" value="Protein_kinase_ATP_BS"/>
</dbReference>
<feature type="compositionally biased region" description="Low complexity" evidence="13">
    <location>
        <begin position="138"/>
        <end position="184"/>
    </location>
</feature>
<feature type="compositionally biased region" description="Polar residues" evidence="13">
    <location>
        <begin position="113"/>
        <end position="123"/>
    </location>
</feature>
<comment type="subcellular location">
    <subcellularLocation>
        <location evidence="1">Membrane</location>
        <topology evidence="1">Multi-pass membrane protein</topology>
    </subcellularLocation>
</comment>
<dbReference type="PANTHER" id="PTHR19862">
    <property type="entry name" value="WD REPEAT-CONTAINING PROTEIN 48"/>
    <property type="match status" value="1"/>
</dbReference>
<dbReference type="Pfam" id="PF00400">
    <property type="entry name" value="WD40"/>
    <property type="match status" value="4"/>
</dbReference>
<feature type="domain" description="Protein kinase" evidence="14">
    <location>
        <begin position="389"/>
        <end position="763"/>
    </location>
</feature>
<proteinExistence type="predicted"/>
<evidence type="ECO:0000256" key="6">
    <source>
        <dbReference type="ARBA" id="ARBA00022792"/>
    </source>
</evidence>
<feature type="region of interest" description="Disordered" evidence="13">
    <location>
        <begin position="1"/>
        <end position="332"/>
    </location>
</feature>
<dbReference type="SMART" id="SM00320">
    <property type="entry name" value="WD40"/>
    <property type="match status" value="7"/>
</dbReference>
<dbReference type="InterPro" id="IPR015943">
    <property type="entry name" value="WD40/YVTN_repeat-like_dom_sf"/>
</dbReference>
<evidence type="ECO:0000256" key="3">
    <source>
        <dbReference type="ARBA" id="ARBA00022692"/>
    </source>
</evidence>
<feature type="repeat" description="Solcar" evidence="11">
    <location>
        <begin position="884"/>
        <end position="981"/>
    </location>
</feature>
<keyword evidence="16" id="KW-1185">Reference proteome</keyword>
<dbReference type="SUPFAM" id="SSF50978">
    <property type="entry name" value="WD40 repeat-like"/>
    <property type="match status" value="1"/>
</dbReference>
<dbReference type="EMBL" id="MSFK01000002">
    <property type="protein sequence ID" value="PWY95849.1"/>
    <property type="molecule type" value="Genomic_DNA"/>
</dbReference>
<name>A0A317XBF9_9EURO</name>
<dbReference type="Gene3D" id="1.10.510.10">
    <property type="entry name" value="Transferase(Phosphotransferase) domain 1"/>
    <property type="match status" value="1"/>
</dbReference>
<dbReference type="InterPro" id="IPR023395">
    <property type="entry name" value="MCP_dom_sf"/>
</dbReference>
<dbReference type="Proteomes" id="UP000246702">
    <property type="component" value="Unassembled WGS sequence"/>
</dbReference>
<protein>
    <submittedName>
        <fullName evidence="15">Pkinase-domain-containing protein</fullName>
    </submittedName>
</protein>
<feature type="compositionally biased region" description="Low complexity" evidence="13">
    <location>
        <begin position="2140"/>
        <end position="2151"/>
    </location>
</feature>
<dbReference type="Gene3D" id="2.130.10.10">
    <property type="entry name" value="YVTN repeat-like/Quinoprotein amine dehydrogenase"/>
    <property type="match status" value="2"/>
</dbReference>
<dbReference type="InterPro" id="IPR051246">
    <property type="entry name" value="WDR48"/>
</dbReference>
<dbReference type="GO" id="GO:0000724">
    <property type="term" value="P:double-strand break repair via homologous recombination"/>
    <property type="evidence" value="ECO:0007669"/>
    <property type="project" value="TreeGrafter"/>
</dbReference>
<feature type="repeat" description="Solcar" evidence="11">
    <location>
        <begin position="788"/>
        <end position="870"/>
    </location>
</feature>
<dbReference type="PROSITE" id="PS50294">
    <property type="entry name" value="WD_REPEATS_REGION"/>
    <property type="match status" value="2"/>
</dbReference>
<feature type="region of interest" description="Disordered" evidence="13">
    <location>
        <begin position="1686"/>
        <end position="1707"/>
    </location>
</feature>
<dbReference type="InterPro" id="IPR001680">
    <property type="entry name" value="WD40_rpt"/>
</dbReference>
<feature type="repeat" description="WD" evidence="10">
    <location>
        <begin position="1194"/>
        <end position="1225"/>
    </location>
</feature>
<keyword evidence="2 10" id="KW-0853">WD repeat</keyword>
<dbReference type="GO" id="GO:0043130">
    <property type="term" value="F:ubiquitin binding"/>
    <property type="evidence" value="ECO:0007669"/>
    <property type="project" value="TreeGrafter"/>
</dbReference>
<feature type="repeat" description="WD" evidence="10">
    <location>
        <begin position="1141"/>
        <end position="1175"/>
    </location>
</feature>
<dbReference type="RefSeq" id="XP_025472610.1">
    <property type="nucleotide sequence ID" value="XM_025613613.1"/>
</dbReference>
<comment type="caution">
    <text evidence="15">The sequence shown here is derived from an EMBL/GenBank/DDBJ whole genome shotgun (WGS) entry which is preliminary data.</text>
</comment>
<dbReference type="PROSITE" id="PS50011">
    <property type="entry name" value="PROTEIN_KINASE_DOM"/>
    <property type="match status" value="1"/>
</dbReference>
<dbReference type="Gene3D" id="1.50.40.10">
    <property type="entry name" value="Mitochondrial carrier domain"/>
    <property type="match status" value="2"/>
</dbReference>
<feature type="repeat" description="WD" evidence="10">
    <location>
        <begin position="1327"/>
        <end position="1368"/>
    </location>
</feature>
<organism evidence="15 16">
    <name type="scientific">Aspergillus sclerotioniger CBS 115572</name>
    <dbReference type="NCBI Taxonomy" id="1450535"/>
    <lineage>
        <taxon>Eukaryota</taxon>
        <taxon>Fungi</taxon>
        <taxon>Dikarya</taxon>
        <taxon>Ascomycota</taxon>
        <taxon>Pezizomycotina</taxon>
        <taxon>Eurotiomycetes</taxon>
        <taxon>Eurotiomycetidae</taxon>
        <taxon>Eurotiales</taxon>
        <taxon>Aspergillaceae</taxon>
        <taxon>Aspergillus</taxon>
        <taxon>Aspergillus subgen. Circumdati</taxon>
    </lineage>
</organism>
<keyword evidence="7 12" id="KW-0067">ATP-binding</keyword>
<evidence type="ECO:0000256" key="9">
    <source>
        <dbReference type="ARBA" id="ARBA00023136"/>
    </source>
</evidence>
<dbReference type="PROSITE" id="PS50082">
    <property type="entry name" value="WD_REPEATS_2"/>
    <property type="match status" value="4"/>
</dbReference>
<dbReference type="Pfam" id="PF11816">
    <property type="entry name" value="DUF3337"/>
    <property type="match status" value="1"/>
</dbReference>
<dbReference type="GO" id="GO:0005524">
    <property type="term" value="F:ATP binding"/>
    <property type="evidence" value="ECO:0007669"/>
    <property type="project" value="UniProtKB-UniRule"/>
</dbReference>
<dbReference type="GeneID" id="37115756"/>
<gene>
    <name evidence="15" type="ORF">BO94DRAFT_552671</name>
</gene>
<dbReference type="InterPro" id="IPR036322">
    <property type="entry name" value="WD40_repeat_dom_sf"/>
</dbReference>
<evidence type="ECO:0000256" key="13">
    <source>
        <dbReference type="SAM" id="MobiDB-lite"/>
    </source>
</evidence>
<dbReference type="CDD" id="cd00200">
    <property type="entry name" value="WD40"/>
    <property type="match status" value="1"/>
</dbReference>
<dbReference type="SUPFAM" id="SSF103506">
    <property type="entry name" value="Mitochondrial carrier"/>
    <property type="match status" value="1"/>
</dbReference>
<evidence type="ECO:0000256" key="11">
    <source>
        <dbReference type="PROSITE-ProRule" id="PRU00282"/>
    </source>
</evidence>
<feature type="compositionally biased region" description="Polar residues" evidence="13">
    <location>
        <begin position="284"/>
        <end position="303"/>
    </location>
</feature>
<feature type="repeat" description="Solcar" evidence="11">
    <location>
        <begin position="994"/>
        <end position="1080"/>
    </location>
</feature>
<feature type="region of interest" description="Disordered" evidence="13">
    <location>
        <begin position="1452"/>
        <end position="1480"/>
    </location>
</feature>
<dbReference type="PROSITE" id="PS00678">
    <property type="entry name" value="WD_REPEATS_1"/>
    <property type="match status" value="2"/>
</dbReference>
<keyword evidence="3 11" id="KW-0812">Transmembrane</keyword>
<feature type="region of interest" description="Disordered" evidence="13">
    <location>
        <begin position="1497"/>
        <end position="1526"/>
    </location>
</feature>
<feature type="compositionally biased region" description="Basic and acidic residues" evidence="13">
    <location>
        <begin position="304"/>
        <end position="332"/>
    </location>
</feature>
<dbReference type="InterPro" id="IPR011009">
    <property type="entry name" value="Kinase-like_dom_sf"/>
</dbReference>
<dbReference type="InterPro" id="IPR021772">
    <property type="entry name" value="WDR48/Bun107"/>
</dbReference>
<dbReference type="Pfam" id="PF00069">
    <property type="entry name" value="Pkinase"/>
    <property type="match status" value="1"/>
</dbReference>
<evidence type="ECO:0000256" key="1">
    <source>
        <dbReference type="ARBA" id="ARBA00004141"/>
    </source>
</evidence>
<keyword evidence="5 12" id="KW-0547">Nucleotide-binding</keyword>
<keyword evidence="6" id="KW-0496">Mitochondrion</keyword>
<dbReference type="STRING" id="1450535.A0A317XBF9"/>
<keyword evidence="6" id="KW-0999">Mitochondrion inner membrane</keyword>
<keyword evidence="4" id="KW-0677">Repeat</keyword>
<dbReference type="GO" id="GO:0016020">
    <property type="term" value="C:membrane"/>
    <property type="evidence" value="ECO:0007669"/>
    <property type="project" value="UniProtKB-SubCell"/>
</dbReference>
<dbReference type="PROSITE" id="PS00108">
    <property type="entry name" value="PROTEIN_KINASE_ST"/>
    <property type="match status" value="1"/>
</dbReference>
<evidence type="ECO:0000256" key="10">
    <source>
        <dbReference type="PROSITE-ProRule" id="PRU00221"/>
    </source>
</evidence>
<feature type="compositionally biased region" description="Basic and acidic residues" evidence="13">
    <location>
        <begin position="635"/>
        <end position="650"/>
    </location>
</feature>
<evidence type="ECO:0000256" key="7">
    <source>
        <dbReference type="ARBA" id="ARBA00022840"/>
    </source>
</evidence>
<accession>A0A317XBF9</accession>
<evidence type="ECO:0000256" key="2">
    <source>
        <dbReference type="ARBA" id="ARBA00022574"/>
    </source>
</evidence>
<dbReference type="SUPFAM" id="SSF56112">
    <property type="entry name" value="Protein kinase-like (PK-like)"/>
    <property type="match status" value="1"/>
</dbReference>
<dbReference type="FunFam" id="1.10.510.10:FF:000595">
    <property type="entry name" value="Protein kinase, putative (AFU_orthologue AFUA_5G11840)"/>
    <property type="match status" value="1"/>
</dbReference>
<dbReference type="GO" id="GO:0004672">
    <property type="term" value="F:protein kinase activity"/>
    <property type="evidence" value="ECO:0007669"/>
    <property type="project" value="InterPro"/>
</dbReference>
<keyword evidence="9 11" id="KW-0472">Membrane</keyword>
<feature type="compositionally biased region" description="Basic and acidic residues" evidence="13">
    <location>
        <begin position="91"/>
        <end position="101"/>
    </location>
</feature>
<dbReference type="InterPro" id="IPR018108">
    <property type="entry name" value="MCP_transmembrane"/>
</dbReference>
<evidence type="ECO:0000256" key="8">
    <source>
        <dbReference type="ARBA" id="ARBA00022989"/>
    </source>
</evidence>
<dbReference type="PROSITE" id="PS50920">
    <property type="entry name" value="SOLCAR"/>
    <property type="match status" value="3"/>
</dbReference>
<keyword evidence="8" id="KW-1133">Transmembrane helix</keyword>
<feature type="compositionally biased region" description="Polar residues" evidence="13">
    <location>
        <begin position="19"/>
        <end position="29"/>
    </location>
</feature>
<feature type="binding site" evidence="12">
    <location>
        <position position="418"/>
    </location>
    <ligand>
        <name>ATP</name>
        <dbReference type="ChEBI" id="CHEBI:30616"/>
    </ligand>
</feature>
<evidence type="ECO:0000259" key="14">
    <source>
        <dbReference type="PROSITE" id="PS50011"/>
    </source>
</evidence>
<evidence type="ECO:0000256" key="12">
    <source>
        <dbReference type="PROSITE-ProRule" id="PRU10141"/>
    </source>
</evidence>
<reference evidence="15 16" key="1">
    <citation type="submission" date="2016-12" db="EMBL/GenBank/DDBJ databases">
        <title>The genomes of Aspergillus section Nigri reveals drivers in fungal speciation.</title>
        <authorList>
            <consortium name="DOE Joint Genome Institute"/>
            <person name="Vesth T.C."/>
            <person name="Nybo J."/>
            <person name="Theobald S."/>
            <person name="Brandl J."/>
            <person name="Frisvad J.C."/>
            <person name="Nielsen K.F."/>
            <person name="Lyhne E.K."/>
            <person name="Kogle M.E."/>
            <person name="Kuo A."/>
            <person name="Riley R."/>
            <person name="Clum A."/>
            <person name="Nolan M."/>
            <person name="Lipzen A."/>
            <person name="Salamov A."/>
            <person name="Henrissat B."/>
            <person name="Wiebenga A."/>
            <person name="De Vries R.P."/>
            <person name="Grigoriev I.V."/>
            <person name="Mortensen U.H."/>
            <person name="Andersen M.R."/>
            <person name="Baker S.E."/>
        </authorList>
    </citation>
    <scope>NUCLEOTIDE SEQUENCE [LARGE SCALE GENOMIC DNA]</scope>
    <source>
        <strain evidence="15 16">CBS 115572</strain>
    </source>
</reference>
<feature type="compositionally biased region" description="Low complexity" evidence="13">
    <location>
        <begin position="1783"/>
        <end position="1796"/>
    </location>
</feature>
<dbReference type="FunFam" id="1.50.40.10:FF:000123">
    <property type="entry name" value="Solute carrier family 25 (Mitochondrial S-adenosylmethionine transporter), member 26"/>
    <property type="match status" value="1"/>
</dbReference>
<sequence length="2151" mass="234466">MAPAQAPESADNDPRLRSQPGQVRFSTITEEIEPSDRSVPPKAPGDEPIRSQNQEEDLRSLAASLQKSQLQETRLRQFSYDPISLPSSRVASRESSDRSAREPNGSGLPSPRGSPTVSAMQSPPLTPAATHSREAKSTDTSSTSNATDRAPGQSAAMTPTTSPPTSATLKNKASQSAPSSRPSSTDQLSKQNDVAQTSSHPQNGARHRAQFFIGPTADASSQDESPPLTPRADLESYTPPGAITPVGEPNDPYARSKRPPQPKNLAQLDQRFIFGGRDSKRRTNTSSSFTRPMSPRSASASDLRSTEKRSGFFGSKKEARPQESEGKHHGHMSELKRFFKRNHNKHKRGDSPSSIPFKKSSRSSGKGGPFHASDSVPFADDHGLNSKYGKLGKVLGSGAGGSVRLLKRNSDGVTFAVKQFRDRHSWETLKEYSKKVTAEFCIGSTLHHGNIIETLDIIQEGSHWYEVMEYAPFDLFAIVMTGKMVKDEIACAFKQILSGVAYLHGMGLAHRDLKLDNVVVNEHGIMKLIDFGSAVVFRYPFENDIVPASGIVGSDPYLAPEVYDEKKYDPRPTDVWSLAIIFCCMTLRRFPWKQPRVSDNSYRLFVSPPTPGTPVPDADPKRHRIKSSPDLPSSVHEEKASQPIDSKKGPTDQPMQSNGAPAGTTGGEENRPPESPQERTPTNKTNVDDRNAPPHKASRTTSKEAPPLPASAQPSGQRQEVIKGPWRLLRLLPRESRYIVGRMLKVNVKERATLDDVLTDEWVRNIKACQQELSGEVIRAPGHTHVLEPPSASVPSGAIAGLTVDCSLYPLDTIKTRLQKARTQSPSVAIPSLSLRQTIRGIYAGLPSVLFGSAPSAASFFIVYDGVKRTLLPSTPSETPSRSHIILTHSLASSMGEVAACAVRVPTEVVKQRAQAGLFGGSSLLALKDILSLRHPDPATGAKRGYGQVVRELYRGAGITIAREIPFTVLQFTMWESMKEAYAKRMQDGYAGVVPASTSAMFGSVAGAISAGLTTPLDVIKTRVMLARRADGAGVRIRDVVQEISKEGFGAFWRGIGPRVAWIGIGGAVFLGSYQWAWNTMEGKRAAEEKESTGSDRRFCLRIVPSPPHFLCHLRQSPSHCMARKLNHQRVAYVLPLPDAPGGHRLGVNGLTVDTDNSILYSAGRDGVVCSWDLNRPLSGASSKSTSTTFRNQVQAHSHWINDIVLTKNNSALVSASSDTTVRLWRPHSEITEVPNPIGKHTDYVKALATPGNHSSWVASGGLDHKLYLWDLNGGGEILGIDACGEDRTAKGSIYALGAVSSVLASGGPESVVMVWDPKSGKLITKFVGHTDNIRDILINQDGDTIMTASSDQTVKVWSLTAGRCMHTLTMHNDSVWSLYSNHPQLSVFYSSDRSGLVAKTDTRHSPDIEQGVCVAALQEHEGVINVVAAGDYIWTATPKSSINRWRDVDTTAEIKSPSSGEGQRDKSSTEKGSSAKQAPKKIPYESVLLLSNTSTFPKARAPNDMAPGSVPHAQGPPSGSDMEDELGLTLPVQTLPEETIEGQHGLIKHFMLNDRKRTLTQDSAGEVVLWDLLKCKPIKSYGKRHIDDVASEINTNETIAHWCTIDIRTGRLSVILEPGRCFDAEIYADETELEDYSQFRDDQRINLGKWILRWLFAPLVEEHVRRDAQYRAMATARAEELAKLTTTSASAPMDIPSKDGSRRPLGLQTSLDASFATFRSGYDSLGSPTTPGFGIGYATSPGGLGSPALPHSFNNNSYFGTSIGETSDFLMSQQNPDVTRTSLSDRSSDYFSSSSKPHGLAPIDTDKAPPTPGEPTPTALPQSPAEPDKEERKRGASIFGKKFRMDFPKKLGRSSSEVKPQIQEEKVEESDLSSVKEERVFETNLGGFIERTRHEYEEWLSANPGQELISAFAPSPDSETPALNIPPRTGVFIQEESGDTAVASDLYRGTVGQISQEIDKLEKSIPLWLADLLLKNQMPVKEPVKIAFTLKPYDDLLPPVVKPEYTRPATTANTNNNRLNANRMLRAKKILAYVAERIDPPNLDEPEENVMKPEEYLELYCHKMLIPPNMTLATIRAHIWRSSGDMLLHYKANGKKEIRVRDGERGLHELGSSRFLDPGSAANGEGGIAAPGSIHSLTASGSGAASISNS</sequence>
<dbReference type="InterPro" id="IPR019775">
    <property type="entry name" value="WD40_repeat_CS"/>
</dbReference>
<evidence type="ECO:0000313" key="16">
    <source>
        <dbReference type="Proteomes" id="UP000246702"/>
    </source>
</evidence>